<evidence type="ECO:0000256" key="1">
    <source>
        <dbReference type="SAM" id="MobiDB-lite"/>
    </source>
</evidence>
<comment type="caution">
    <text evidence="3">The sequence shown here is derived from an EMBL/GenBank/DDBJ whole genome shotgun (WGS) entry which is preliminary data.</text>
</comment>
<feature type="region of interest" description="Disordered" evidence="1">
    <location>
        <begin position="210"/>
        <end position="231"/>
    </location>
</feature>
<organism evidence="3 4">
    <name type="scientific">Nocardiopsis aegyptia</name>
    <dbReference type="NCBI Taxonomy" id="220378"/>
    <lineage>
        <taxon>Bacteria</taxon>
        <taxon>Bacillati</taxon>
        <taxon>Actinomycetota</taxon>
        <taxon>Actinomycetes</taxon>
        <taxon>Streptosporangiales</taxon>
        <taxon>Nocardiopsidaceae</taxon>
        <taxon>Nocardiopsis</taxon>
    </lineage>
</organism>
<evidence type="ECO:0000313" key="4">
    <source>
        <dbReference type="Proteomes" id="UP000572051"/>
    </source>
</evidence>
<keyword evidence="2" id="KW-0812">Transmembrane</keyword>
<accession>A0A7Z0ETJ5</accession>
<feature type="transmembrane region" description="Helical" evidence="2">
    <location>
        <begin position="416"/>
        <end position="434"/>
    </location>
</feature>
<protein>
    <submittedName>
        <fullName evidence="3">Uncharacterized protein</fullName>
    </submittedName>
</protein>
<proteinExistence type="predicted"/>
<evidence type="ECO:0000313" key="3">
    <source>
        <dbReference type="EMBL" id="NYJ37929.1"/>
    </source>
</evidence>
<dbReference type="RefSeq" id="WP_179829061.1">
    <property type="nucleotide sequence ID" value="NZ_JACCFS010000001.1"/>
</dbReference>
<keyword evidence="2" id="KW-1133">Transmembrane helix</keyword>
<feature type="region of interest" description="Disordered" evidence="1">
    <location>
        <begin position="388"/>
        <end position="412"/>
    </location>
</feature>
<name>A0A7Z0ETJ5_9ACTN</name>
<reference evidence="3 4" key="1">
    <citation type="submission" date="2020-07" db="EMBL/GenBank/DDBJ databases">
        <title>Sequencing the genomes of 1000 actinobacteria strains.</title>
        <authorList>
            <person name="Klenk H.-P."/>
        </authorList>
    </citation>
    <scope>NUCLEOTIDE SEQUENCE [LARGE SCALE GENOMIC DNA]</scope>
    <source>
        <strain evidence="3 4">DSM 44442</strain>
    </source>
</reference>
<gene>
    <name evidence="3" type="ORF">HNR10_005810</name>
</gene>
<sequence length="514" mass="55342">MTWTDYSQNTRIRELEEALGSAHARMASERRHLRSELSQVRGNLEKRLDRVSATLDAFIELSDVRETLSLFGDAARARHRTLQMLDGATVPDLRLDDVPDYWLVPAAHGLHALHAGDTATARVRFDDAARRDADRARAFAALATALTHAEHARTMGASLTADLLPHLPVPSAELDRGGRALWLLTADGSFGDEAREHLLLSTLRHWSAQGAQPTEATGLGTAPRAPKRGTARGRLPSEVAERVNAARRLTGLREDIARITALSGEKSPVEALAPDRVSAGFLWESLRLLVEEGSPEEAPLLARAGELRAVIEGDESGPPAWQDRVGTVAALLNDDMVRDEAPPHRRTFALVLQRPAVTDAAEALLAQATAPVEDRSSVPIRGTRVTITSRGADPQDLTGLDTRLSRERESASPPSFLRPAGIGLTALLAVAALVTWSGVLWVLCLASAAATVAVFVANSGHGRGQEEKRAERERAHRQVDAAVASWREALAEAEGAAATAREEAGRIRSLLNPS</sequence>
<evidence type="ECO:0000256" key="2">
    <source>
        <dbReference type="SAM" id="Phobius"/>
    </source>
</evidence>
<keyword evidence="4" id="KW-1185">Reference proteome</keyword>
<dbReference type="Proteomes" id="UP000572051">
    <property type="component" value="Unassembled WGS sequence"/>
</dbReference>
<dbReference type="AlphaFoldDB" id="A0A7Z0ETJ5"/>
<dbReference type="EMBL" id="JACCFS010000001">
    <property type="protein sequence ID" value="NYJ37929.1"/>
    <property type="molecule type" value="Genomic_DNA"/>
</dbReference>
<keyword evidence="2" id="KW-0472">Membrane</keyword>